<comment type="similarity">
    <text evidence="1">Belongs to the Gfa family.</text>
</comment>
<organism evidence="6 7">
    <name type="scientific">Pseudoroseicyclus tamaricis</name>
    <dbReference type="NCBI Taxonomy" id="2705421"/>
    <lineage>
        <taxon>Bacteria</taxon>
        <taxon>Pseudomonadati</taxon>
        <taxon>Pseudomonadota</taxon>
        <taxon>Alphaproteobacteria</taxon>
        <taxon>Rhodobacterales</taxon>
        <taxon>Paracoccaceae</taxon>
        <taxon>Pseudoroseicyclus</taxon>
    </lineage>
</organism>
<evidence type="ECO:0000256" key="3">
    <source>
        <dbReference type="ARBA" id="ARBA00022833"/>
    </source>
</evidence>
<dbReference type="InterPro" id="IPR006913">
    <property type="entry name" value="CENP-V/GFA"/>
</dbReference>
<evidence type="ECO:0000256" key="2">
    <source>
        <dbReference type="ARBA" id="ARBA00022723"/>
    </source>
</evidence>
<protein>
    <submittedName>
        <fullName evidence="6">GFA family protein</fullName>
    </submittedName>
</protein>
<keyword evidence="3" id="KW-0862">Zinc</keyword>
<keyword evidence="7" id="KW-1185">Reference proteome</keyword>
<dbReference type="AlphaFoldDB" id="A0A6B2JYR8"/>
<dbReference type="Pfam" id="PF04828">
    <property type="entry name" value="GFA"/>
    <property type="match status" value="1"/>
</dbReference>
<keyword evidence="2" id="KW-0479">Metal-binding</keyword>
<feature type="domain" description="CENP-V/GFA" evidence="5">
    <location>
        <begin position="2"/>
        <end position="130"/>
    </location>
</feature>
<evidence type="ECO:0000256" key="1">
    <source>
        <dbReference type="ARBA" id="ARBA00005495"/>
    </source>
</evidence>
<dbReference type="SUPFAM" id="SSF51316">
    <property type="entry name" value="Mss4-like"/>
    <property type="match status" value="1"/>
</dbReference>
<accession>A0A6B2JYR8</accession>
<feature type="region of interest" description="Disordered" evidence="4">
    <location>
        <begin position="129"/>
        <end position="150"/>
    </location>
</feature>
<dbReference type="GO" id="GO:0016846">
    <property type="term" value="F:carbon-sulfur lyase activity"/>
    <property type="evidence" value="ECO:0007669"/>
    <property type="project" value="InterPro"/>
</dbReference>
<evidence type="ECO:0000259" key="5">
    <source>
        <dbReference type="PROSITE" id="PS51891"/>
    </source>
</evidence>
<evidence type="ECO:0000313" key="7">
    <source>
        <dbReference type="Proteomes" id="UP000474757"/>
    </source>
</evidence>
<dbReference type="GO" id="GO:0046872">
    <property type="term" value="F:metal ion binding"/>
    <property type="evidence" value="ECO:0007669"/>
    <property type="project" value="UniProtKB-KW"/>
</dbReference>
<dbReference type="RefSeq" id="WP_163896249.1">
    <property type="nucleotide sequence ID" value="NZ_JAAFYS010000004.1"/>
</dbReference>
<reference evidence="6 7" key="1">
    <citation type="submission" date="2020-02" db="EMBL/GenBank/DDBJ databases">
        <title>Pseudoroseicyclus tamarix, sp. nov., isolated from offshore sediment of a Tamarix chinensis forest.</title>
        <authorList>
            <person name="Gai Y."/>
        </authorList>
    </citation>
    <scope>NUCLEOTIDE SEQUENCE [LARGE SCALE GENOMIC DNA]</scope>
    <source>
        <strain evidence="6 7">CLL3-39</strain>
    </source>
</reference>
<sequence>MTTGRCLCGAVVVEAGTLASEITGCFCALCARAGGGIQMSIEADPAALHVTGPVKTHRSSRLAERAWCDSCGSPVWFRYVEGPDKGYLELSPGLFDGAAGATLTQIVYADRAPRGFSLAGLKTQSQAEYDASHENLNTGGGAASSEGARP</sequence>
<dbReference type="Proteomes" id="UP000474757">
    <property type="component" value="Unassembled WGS sequence"/>
</dbReference>
<dbReference type="Gene3D" id="3.90.1590.10">
    <property type="entry name" value="glutathione-dependent formaldehyde- activating enzyme (gfa)"/>
    <property type="match status" value="1"/>
</dbReference>
<comment type="caution">
    <text evidence="6">The sequence shown here is derived from an EMBL/GenBank/DDBJ whole genome shotgun (WGS) entry which is preliminary data.</text>
</comment>
<dbReference type="PROSITE" id="PS51891">
    <property type="entry name" value="CENP_V_GFA"/>
    <property type="match status" value="1"/>
</dbReference>
<evidence type="ECO:0000256" key="4">
    <source>
        <dbReference type="SAM" id="MobiDB-lite"/>
    </source>
</evidence>
<evidence type="ECO:0000313" key="6">
    <source>
        <dbReference type="EMBL" id="NDV02905.1"/>
    </source>
</evidence>
<dbReference type="EMBL" id="JAAGAB010000004">
    <property type="protein sequence ID" value="NDV02905.1"/>
    <property type="molecule type" value="Genomic_DNA"/>
</dbReference>
<dbReference type="InterPro" id="IPR011057">
    <property type="entry name" value="Mss4-like_sf"/>
</dbReference>
<gene>
    <name evidence="6" type="ORF">GZA08_18225</name>
</gene>
<proteinExistence type="inferred from homology"/>
<name>A0A6B2JYR8_9RHOB</name>